<sequence length="127" mass="14613">MMKKFITIKFLLYCFEVLSGMKVNYHKSEVYALGVLDREAHHVADLFNCKLGSLPMTYLGLSVHHYKSSISDFRNLIHKVEKKLATWKCGYLSYGGRMVLINSCLNSLPLYCMSMFLLPESVHVQLD</sequence>
<name>A0A8J5S2D7_ZIZPA</name>
<gene>
    <name evidence="2" type="ORF">GUJ93_ZPchr0002g26462</name>
</gene>
<evidence type="ECO:0008006" key="4">
    <source>
        <dbReference type="Google" id="ProtNLM"/>
    </source>
</evidence>
<dbReference type="PANTHER" id="PTHR33116:SF87">
    <property type="entry name" value="OS01G0158850 PROTEIN"/>
    <property type="match status" value="1"/>
</dbReference>
<accession>A0A8J5S2D7</accession>
<organism evidence="2 3">
    <name type="scientific">Zizania palustris</name>
    <name type="common">Northern wild rice</name>
    <dbReference type="NCBI Taxonomy" id="103762"/>
    <lineage>
        <taxon>Eukaryota</taxon>
        <taxon>Viridiplantae</taxon>
        <taxon>Streptophyta</taxon>
        <taxon>Embryophyta</taxon>
        <taxon>Tracheophyta</taxon>
        <taxon>Spermatophyta</taxon>
        <taxon>Magnoliopsida</taxon>
        <taxon>Liliopsida</taxon>
        <taxon>Poales</taxon>
        <taxon>Poaceae</taxon>
        <taxon>BOP clade</taxon>
        <taxon>Oryzoideae</taxon>
        <taxon>Oryzeae</taxon>
        <taxon>Zizaniinae</taxon>
        <taxon>Zizania</taxon>
    </lineage>
</organism>
<reference evidence="2" key="1">
    <citation type="journal article" date="2021" name="bioRxiv">
        <title>Whole Genome Assembly and Annotation of Northern Wild Rice, Zizania palustris L., Supports a Whole Genome Duplication in the Zizania Genus.</title>
        <authorList>
            <person name="Haas M."/>
            <person name="Kono T."/>
            <person name="Macchietto M."/>
            <person name="Millas R."/>
            <person name="McGilp L."/>
            <person name="Shao M."/>
            <person name="Duquette J."/>
            <person name="Hirsch C.N."/>
            <person name="Kimball J."/>
        </authorList>
    </citation>
    <scope>NUCLEOTIDE SEQUENCE</scope>
    <source>
        <tissue evidence="2">Fresh leaf tissue</tissue>
    </source>
</reference>
<feature type="signal peptide" evidence="1">
    <location>
        <begin position="1"/>
        <end position="20"/>
    </location>
</feature>
<proteinExistence type="predicted"/>
<dbReference type="OrthoDB" id="695518at2759"/>
<dbReference type="EMBL" id="JAAALK010000287">
    <property type="protein sequence ID" value="KAG8056843.1"/>
    <property type="molecule type" value="Genomic_DNA"/>
</dbReference>
<evidence type="ECO:0000313" key="3">
    <source>
        <dbReference type="Proteomes" id="UP000729402"/>
    </source>
</evidence>
<dbReference type="Proteomes" id="UP000729402">
    <property type="component" value="Unassembled WGS sequence"/>
</dbReference>
<feature type="chain" id="PRO_5035145132" description="Reverse transcriptase" evidence="1">
    <location>
        <begin position="21"/>
        <end position="127"/>
    </location>
</feature>
<evidence type="ECO:0000256" key="1">
    <source>
        <dbReference type="SAM" id="SignalP"/>
    </source>
</evidence>
<dbReference type="AlphaFoldDB" id="A0A8J5S2D7"/>
<protein>
    <recommendedName>
        <fullName evidence="4">Reverse transcriptase</fullName>
    </recommendedName>
</protein>
<dbReference type="PANTHER" id="PTHR33116">
    <property type="entry name" value="REVERSE TRANSCRIPTASE ZINC-BINDING DOMAIN-CONTAINING PROTEIN-RELATED-RELATED"/>
    <property type="match status" value="1"/>
</dbReference>
<comment type="caution">
    <text evidence="2">The sequence shown here is derived from an EMBL/GenBank/DDBJ whole genome shotgun (WGS) entry which is preliminary data.</text>
</comment>
<keyword evidence="1" id="KW-0732">Signal</keyword>
<keyword evidence="3" id="KW-1185">Reference proteome</keyword>
<reference evidence="2" key="2">
    <citation type="submission" date="2021-02" db="EMBL/GenBank/DDBJ databases">
        <authorList>
            <person name="Kimball J.A."/>
            <person name="Haas M.W."/>
            <person name="Macchietto M."/>
            <person name="Kono T."/>
            <person name="Duquette J."/>
            <person name="Shao M."/>
        </authorList>
    </citation>
    <scope>NUCLEOTIDE SEQUENCE</scope>
    <source>
        <tissue evidence="2">Fresh leaf tissue</tissue>
    </source>
</reference>
<evidence type="ECO:0000313" key="2">
    <source>
        <dbReference type="EMBL" id="KAG8056843.1"/>
    </source>
</evidence>